<keyword evidence="5" id="KW-1003">Cell membrane</keyword>
<dbReference type="PANTHER" id="PTHR10110">
    <property type="entry name" value="SODIUM/HYDROGEN EXCHANGER"/>
    <property type="match status" value="1"/>
</dbReference>
<evidence type="ECO:0000256" key="5">
    <source>
        <dbReference type="ARBA" id="ARBA00022475"/>
    </source>
</evidence>
<evidence type="ECO:0000256" key="12">
    <source>
        <dbReference type="SAM" id="Phobius"/>
    </source>
</evidence>
<dbReference type="GO" id="GO:0015385">
    <property type="term" value="F:sodium:proton antiporter activity"/>
    <property type="evidence" value="ECO:0007669"/>
    <property type="project" value="InterPro"/>
</dbReference>
<keyword evidence="6 12" id="KW-0812">Transmembrane</keyword>
<evidence type="ECO:0000256" key="8">
    <source>
        <dbReference type="ARBA" id="ARBA00023053"/>
    </source>
</evidence>
<feature type="transmembrane region" description="Helical" evidence="12">
    <location>
        <begin position="38"/>
        <end position="57"/>
    </location>
</feature>
<comment type="subcellular location">
    <subcellularLocation>
        <location evidence="1">Cell membrane</location>
        <topology evidence="1">Multi-pass membrane protein</topology>
    </subcellularLocation>
</comment>
<keyword evidence="11" id="KW-0739">Sodium transport</keyword>
<dbReference type="EMBL" id="VSLA01000003">
    <property type="protein sequence ID" value="TYC87849.1"/>
    <property type="molecule type" value="Genomic_DNA"/>
</dbReference>
<dbReference type="InterPro" id="IPR006153">
    <property type="entry name" value="Cation/H_exchanger_TM"/>
</dbReference>
<dbReference type="Proteomes" id="UP000322619">
    <property type="component" value="Unassembled WGS sequence"/>
</dbReference>
<feature type="transmembrane region" description="Helical" evidence="12">
    <location>
        <begin position="335"/>
        <end position="359"/>
    </location>
</feature>
<evidence type="ECO:0000256" key="7">
    <source>
        <dbReference type="ARBA" id="ARBA00022989"/>
    </source>
</evidence>
<feature type="transmembrane region" description="Helical" evidence="12">
    <location>
        <begin position="309"/>
        <end position="329"/>
    </location>
</feature>
<dbReference type="Gene3D" id="6.10.140.1330">
    <property type="match status" value="1"/>
</dbReference>
<keyword evidence="10 12" id="KW-0472">Membrane</keyword>
<feature type="transmembrane region" description="Helical" evidence="12">
    <location>
        <begin position="380"/>
        <end position="406"/>
    </location>
</feature>
<feature type="transmembrane region" description="Helical" evidence="12">
    <location>
        <begin position="412"/>
        <end position="439"/>
    </location>
</feature>
<feature type="transmembrane region" description="Helical" evidence="12">
    <location>
        <begin position="143"/>
        <end position="170"/>
    </location>
</feature>
<evidence type="ECO:0000256" key="3">
    <source>
        <dbReference type="ARBA" id="ARBA00022448"/>
    </source>
</evidence>
<dbReference type="GO" id="GO:0005886">
    <property type="term" value="C:plasma membrane"/>
    <property type="evidence" value="ECO:0007669"/>
    <property type="project" value="UniProtKB-SubCell"/>
</dbReference>
<protein>
    <recommendedName>
        <fullName evidence="13">Cation/H+ exchanger transmembrane domain-containing protein</fullName>
    </recommendedName>
</protein>
<dbReference type="PANTHER" id="PTHR10110:SF195">
    <property type="entry name" value="NA(+)_H(+) ANTIPORTER NHAS2"/>
    <property type="match status" value="1"/>
</dbReference>
<dbReference type="GO" id="GO:0098719">
    <property type="term" value="P:sodium ion import across plasma membrane"/>
    <property type="evidence" value="ECO:0007669"/>
    <property type="project" value="TreeGrafter"/>
</dbReference>
<feature type="transmembrane region" description="Helical" evidence="12">
    <location>
        <begin position="267"/>
        <end position="288"/>
    </location>
</feature>
<dbReference type="InterPro" id="IPR018422">
    <property type="entry name" value="Cation/H_exchanger_CPA1"/>
</dbReference>
<evidence type="ECO:0000259" key="13">
    <source>
        <dbReference type="Pfam" id="PF00999"/>
    </source>
</evidence>
<organism evidence="14 15">
    <name type="scientific">Acetobacterium wieringae</name>
    <dbReference type="NCBI Taxonomy" id="52694"/>
    <lineage>
        <taxon>Bacteria</taxon>
        <taxon>Bacillati</taxon>
        <taxon>Bacillota</taxon>
        <taxon>Clostridia</taxon>
        <taxon>Eubacteriales</taxon>
        <taxon>Eubacteriaceae</taxon>
        <taxon>Acetobacterium</taxon>
    </lineage>
</organism>
<comment type="similarity">
    <text evidence="2">Belongs to the monovalent cation:proton antiporter 1 (CPA1) transporter (TC 2.A.36) family.</text>
</comment>
<keyword evidence="3" id="KW-0813">Transport</keyword>
<feature type="transmembrane region" description="Helical" evidence="12">
    <location>
        <begin position="220"/>
        <end position="238"/>
    </location>
</feature>
<keyword evidence="4" id="KW-0050">Antiport</keyword>
<evidence type="ECO:0000256" key="6">
    <source>
        <dbReference type="ARBA" id="ARBA00022692"/>
    </source>
</evidence>
<evidence type="ECO:0000256" key="4">
    <source>
        <dbReference type="ARBA" id="ARBA00022449"/>
    </source>
</evidence>
<accession>A0A5D0WUK2</accession>
<evidence type="ECO:0000256" key="2">
    <source>
        <dbReference type="ARBA" id="ARBA00007367"/>
    </source>
</evidence>
<evidence type="ECO:0000313" key="15">
    <source>
        <dbReference type="Proteomes" id="UP000322619"/>
    </source>
</evidence>
<gene>
    <name evidence="14" type="ORF">FXB42_02975</name>
</gene>
<evidence type="ECO:0000256" key="9">
    <source>
        <dbReference type="ARBA" id="ARBA00023065"/>
    </source>
</evidence>
<name>A0A5D0WUK2_9FIRM</name>
<proteinExistence type="inferred from homology"/>
<sequence length="461" mass="50528">MNQKEKEMYNFDQLLILFSALLLLVVVFSFINEKTIKLPYEIGLVVFGFIFVVLYIIGRNLNLVHIPIEFLNLYREFDFTDFLFKGVLCFMLFSGASRIEFGDFKADKFLIGSMAVIGTLVSTVVYGLLFFGLGYLIHVNITFLEACILGAIVAPTDPISAMSILAKAGLPKRIGLIIEGEALFNDGVAVAIFATLLTALKLSSNSVSVMSFTWGLATEILGAVAVGFIISFLLFEVFKQSNDNFIKIFTSILTVMLSYLVCEYFSFSGPIAAVICGLYYATAIAGLQRNNHICMTEELRDLFYSFWSVVDNLLNGILFLLVGVLLLNIKNINTLSVGMIFTIAIGSILFNTIARLAGVYASMIFNKNPPKSKGMPNHRFIAFMTWAGLKGGLCLALIMGTSISLATPTYNLFLVATYAIVLFTTVVQGLSVGKGYIWLSGNGSKVKPQKKNVKVAGSAVK</sequence>
<comment type="caution">
    <text evidence="14">The sequence shown here is derived from an EMBL/GenBank/DDBJ whole genome shotgun (WGS) entry which is preliminary data.</text>
</comment>
<feature type="transmembrane region" description="Helical" evidence="12">
    <location>
        <begin position="245"/>
        <end position="261"/>
    </location>
</feature>
<evidence type="ECO:0000256" key="1">
    <source>
        <dbReference type="ARBA" id="ARBA00004651"/>
    </source>
</evidence>
<reference evidence="14 15" key="1">
    <citation type="submission" date="2019-08" db="EMBL/GenBank/DDBJ databases">
        <title>Isolation and enrichment of carboxydotrophic bacteria from anaerobic sludge for the production of bio-based chemicals from syngas.</title>
        <authorList>
            <person name="Antares A.L."/>
            <person name="Moreira J."/>
            <person name="Diender M."/>
            <person name="Parshina S.N."/>
            <person name="Stams A.J.M."/>
            <person name="Alves M."/>
            <person name="Alves J.I."/>
            <person name="Sousa D.Z."/>
        </authorList>
    </citation>
    <scope>NUCLEOTIDE SEQUENCE [LARGE SCALE GENOMIC DNA]</scope>
    <source>
        <strain evidence="14 15">JM</strain>
    </source>
</reference>
<evidence type="ECO:0000313" key="14">
    <source>
        <dbReference type="EMBL" id="TYC87849.1"/>
    </source>
</evidence>
<evidence type="ECO:0000256" key="11">
    <source>
        <dbReference type="ARBA" id="ARBA00023201"/>
    </source>
</evidence>
<feature type="transmembrane region" description="Helical" evidence="12">
    <location>
        <begin position="182"/>
        <end position="200"/>
    </location>
</feature>
<dbReference type="AlphaFoldDB" id="A0A5D0WUK2"/>
<dbReference type="GO" id="GO:0015386">
    <property type="term" value="F:potassium:proton antiporter activity"/>
    <property type="evidence" value="ECO:0007669"/>
    <property type="project" value="TreeGrafter"/>
</dbReference>
<dbReference type="GO" id="GO:0051453">
    <property type="term" value="P:regulation of intracellular pH"/>
    <property type="evidence" value="ECO:0007669"/>
    <property type="project" value="TreeGrafter"/>
</dbReference>
<feature type="domain" description="Cation/H+ exchanger transmembrane" evidence="13">
    <location>
        <begin position="25"/>
        <end position="432"/>
    </location>
</feature>
<dbReference type="Pfam" id="PF00999">
    <property type="entry name" value="Na_H_Exchanger"/>
    <property type="match status" value="1"/>
</dbReference>
<keyword evidence="7 12" id="KW-1133">Transmembrane helix</keyword>
<evidence type="ECO:0000256" key="10">
    <source>
        <dbReference type="ARBA" id="ARBA00023136"/>
    </source>
</evidence>
<keyword evidence="8" id="KW-0915">Sodium</keyword>
<feature type="transmembrane region" description="Helical" evidence="12">
    <location>
        <begin position="109"/>
        <end position="137"/>
    </location>
</feature>
<feature type="transmembrane region" description="Helical" evidence="12">
    <location>
        <begin position="77"/>
        <end position="97"/>
    </location>
</feature>
<feature type="transmembrane region" description="Helical" evidence="12">
    <location>
        <begin position="14"/>
        <end position="31"/>
    </location>
</feature>
<keyword evidence="9" id="KW-0406">Ion transport</keyword>